<dbReference type="InterPro" id="IPR016167">
    <property type="entry name" value="FAD-bd_PCMH_sub1"/>
</dbReference>
<dbReference type="GO" id="GO:0016491">
    <property type="term" value="F:oxidoreductase activity"/>
    <property type="evidence" value="ECO:0007669"/>
    <property type="project" value="UniProtKB-KW"/>
</dbReference>
<dbReference type="Pfam" id="PF01565">
    <property type="entry name" value="FAD_binding_4"/>
    <property type="match status" value="1"/>
</dbReference>
<evidence type="ECO:0000256" key="1">
    <source>
        <dbReference type="ARBA" id="ARBA00001974"/>
    </source>
</evidence>
<dbReference type="InterPro" id="IPR016169">
    <property type="entry name" value="FAD-bd_PCMH_sub2"/>
</dbReference>
<protein>
    <submittedName>
        <fullName evidence="7">FAD-binding oxidoreductase</fullName>
    </submittedName>
</protein>
<keyword evidence="5" id="KW-0560">Oxidoreductase</keyword>
<evidence type="ECO:0000256" key="5">
    <source>
        <dbReference type="ARBA" id="ARBA00023002"/>
    </source>
</evidence>
<sequence length="479" mass="52421">MDVRQTNQSSGVSLDPPEWDITRLRQKLRGEAVIRGTPRYDDARKVWNGMVDRRPAMIVYCADANDVIETVRFARSGNHLVAVRSGGHNVAGMSVCDGGVVIDLSRMRRIEVDPLRRVARAEAGLRLGEFDAATQAHGLATTMGVNSDTGIAGLTLGGGFGKLGRKCGLTCDNLTGADVVTADGLPLRATRFENPDLFWGLRGGGGNFGIVTAFEYQLHPVGPQLLAGSVLHRYDQARDAMRFYSAFSSQAPDELSLDAALVTAPSGERFFSISACYTGSVEAGTRVIRPIREYGTPVENRFAAIPYLQIQSGGDSIFPRGRRYYWKAQFLRELTDTAIDTMLRVYATAPTIASMLVLQQVGGAIARIQKTETPYVNRDALYDCFPVAIWDNAADDDAAIRWANEVWDAIKPYSTGGVYANNLGEEGGERLRSAYGENYSRLVEVKNKYDPTNFFRLNQNIRPGPSAAWRASPSQPQCG</sequence>
<accession>A0A5B0G8J3</accession>
<organism evidence="7 8">
    <name type="scientific">Paraburkholderia panacisoli</name>
    <dbReference type="NCBI Taxonomy" id="2603818"/>
    <lineage>
        <taxon>Bacteria</taxon>
        <taxon>Pseudomonadati</taxon>
        <taxon>Pseudomonadota</taxon>
        <taxon>Betaproteobacteria</taxon>
        <taxon>Burkholderiales</taxon>
        <taxon>Burkholderiaceae</taxon>
        <taxon>Paraburkholderia</taxon>
    </lineage>
</organism>
<dbReference type="InterPro" id="IPR050416">
    <property type="entry name" value="FAD-linked_Oxidoreductase"/>
</dbReference>
<dbReference type="InterPro" id="IPR012951">
    <property type="entry name" value="BBE"/>
</dbReference>
<evidence type="ECO:0000259" key="6">
    <source>
        <dbReference type="PROSITE" id="PS51387"/>
    </source>
</evidence>
<dbReference type="RefSeq" id="WP_149676059.1">
    <property type="nucleotide sequence ID" value="NZ_VTUZ01000061.1"/>
</dbReference>
<evidence type="ECO:0000256" key="3">
    <source>
        <dbReference type="ARBA" id="ARBA00022630"/>
    </source>
</evidence>
<evidence type="ECO:0000313" key="8">
    <source>
        <dbReference type="Proteomes" id="UP000325273"/>
    </source>
</evidence>
<feature type="domain" description="FAD-binding PCMH-type" evidence="6">
    <location>
        <begin position="51"/>
        <end position="221"/>
    </location>
</feature>
<dbReference type="Gene3D" id="3.30.43.10">
    <property type="entry name" value="Uridine Diphospho-n-acetylenolpyruvylglucosamine Reductase, domain 2"/>
    <property type="match status" value="1"/>
</dbReference>
<dbReference type="Pfam" id="PF08031">
    <property type="entry name" value="BBE"/>
    <property type="match status" value="1"/>
</dbReference>
<evidence type="ECO:0000313" key="7">
    <source>
        <dbReference type="EMBL" id="KAA0998269.1"/>
    </source>
</evidence>
<comment type="caution">
    <text evidence="7">The sequence shown here is derived from an EMBL/GenBank/DDBJ whole genome shotgun (WGS) entry which is preliminary data.</text>
</comment>
<dbReference type="PANTHER" id="PTHR42973:SF39">
    <property type="entry name" value="FAD-BINDING PCMH-TYPE DOMAIN-CONTAINING PROTEIN"/>
    <property type="match status" value="1"/>
</dbReference>
<dbReference type="GO" id="GO:0071949">
    <property type="term" value="F:FAD binding"/>
    <property type="evidence" value="ECO:0007669"/>
    <property type="project" value="InterPro"/>
</dbReference>
<dbReference type="PROSITE" id="PS00862">
    <property type="entry name" value="OX2_COVAL_FAD"/>
    <property type="match status" value="1"/>
</dbReference>
<dbReference type="InterPro" id="IPR036318">
    <property type="entry name" value="FAD-bd_PCMH-like_sf"/>
</dbReference>
<keyword evidence="3" id="KW-0285">Flavoprotein</keyword>
<dbReference type="InterPro" id="IPR006093">
    <property type="entry name" value="Oxy_OxRdtase_FAD_BS"/>
</dbReference>
<comment type="similarity">
    <text evidence="2">Belongs to the oxygen-dependent FAD-linked oxidoreductase family.</text>
</comment>
<dbReference type="Proteomes" id="UP000325273">
    <property type="component" value="Unassembled WGS sequence"/>
</dbReference>
<dbReference type="EMBL" id="VTUZ01000061">
    <property type="protein sequence ID" value="KAA0998269.1"/>
    <property type="molecule type" value="Genomic_DNA"/>
</dbReference>
<dbReference type="AlphaFoldDB" id="A0A5B0G8J3"/>
<dbReference type="InterPro" id="IPR016166">
    <property type="entry name" value="FAD-bd_PCMH"/>
</dbReference>
<reference evidence="7 8" key="1">
    <citation type="submission" date="2019-08" db="EMBL/GenBank/DDBJ databases">
        <title>Paraburkholderia sp. DCY113.</title>
        <authorList>
            <person name="Kang J."/>
        </authorList>
    </citation>
    <scope>NUCLEOTIDE SEQUENCE [LARGE SCALE GENOMIC DNA]</scope>
    <source>
        <strain evidence="7 8">DCY113</strain>
    </source>
</reference>
<keyword evidence="4" id="KW-0274">FAD</keyword>
<proteinExistence type="inferred from homology"/>
<dbReference type="InterPro" id="IPR006094">
    <property type="entry name" value="Oxid_FAD_bind_N"/>
</dbReference>
<dbReference type="Gene3D" id="3.40.462.20">
    <property type="match status" value="1"/>
</dbReference>
<keyword evidence="8" id="KW-1185">Reference proteome</keyword>
<dbReference type="SUPFAM" id="SSF56176">
    <property type="entry name" value="FAD-binding/transporter-associated domain-like"/>
    <property type="match status" value="1"/>
</dbReference>
<name>A0A5B0G8J3_9BURK</name>
<evidence type="ECO:0000256" key="4">
    <source>
        <dbReference type="ARBA" id="ARBA00022827"/>
    </source>
</evidence>
<comment type="cofactor">
    <cofactor evidence="1">
        <name>FAD</name>
        <dbReference type="ChEBI" id="CHEBI:57692"/>
    </cofactor>
</comment>
<dbReference type="Gene3D" id="3.30.465.10">
    <property type="match status" value="1"/>
</dbReference>
<evidence type="ECO:0000256" key="2">
    <source>
        <dbReference type="ARBA" id="ARBA00005466"/>
    </source>
</evidence>
<dbReference type="PROSITE" id="PS51387">
    <property type="entry name" value="FAD_PCMH"/>
    <property type="match status" value="1"/>
</dbReference>
<dbReference type="PANTHER" id="PTHR42973">
    <property type="entry name" value="BINDING OXIDOREDUCTASE, PUTATIVE (AFU_ORTHOLOGUE AFUA_1G17690)-RELATED"/>
    <property type="match status" value="1"/>
</dbReference>
<gene>
    <name evidence="7" type="ORF">FVF58_45120</name>
</gene>